<comment type="similarity">
    <text evidence="1">Belongs to the PPR family. P subfamily.</text>
</comment>
<sequence length="228" mass="25484">MFSPRTFQKLNSSRKQVFAPSLQSTSRKCDVQRCHRNRLAIRGSISGAAQDEVAAAERERNVRQEVTRRVKSLGEANKPKEAIQELAQMARMGVQPDTMAATALVHACARNGKMEMAQSVFDELFGSVLEPDTVSFAVLVRGYGAEDPPRWGTIAGILNRMVQDYSLPLTSEIYNAMLDICARTNDVERGIEIMDRMKLEGVDADDFTLQMVTRRKALRSHCKKTFGV</sequence>
<dbReference type="NCBIfam" id="TIGR00756">
    <property type="entry name" value="PPR"/>
    <property type="match status" value="1"/>
</dbReference>
<dbReference type="PROSITE" id="PS51375">
    <property type="entry name" value="PPR"/>
    <property type="match status" value="2"/>
</dbReference>
<protein>
    <recommendedName>
        <fullName evidence="5">Pentacotripeptide-repeat region of PRORP domain-containing protein</fullName>
    </recommendedName>
</protein>
<dbReference type="AlphaFoldDB" id="A0A061SD09"/>
<gene>
    <name evidence="4" type="ORF">TSPGSL018_9884</name>
</gene>
<evidence type="ECO:0008006" key="5">
    <source>
        <dbReference type="Google" id="ProtNLM"/>
    </source>
</evidence>
<evidence type="ECO:0000256" key="3">
    <source>
        <dbReference type="PROSITE-ProRule" id="PRU00708"/>
    </source>
</evidence>
<dbReference type="Gene3D" id="1.25.40.10">
    <property type="entry name" value="Tetratricopeptide repeat domain"/>
    <property type="match status" value="2"/>
</dbReference>
<dbReference type="EMBL" id="GBEZ01004626">
    <property type="protein sequence ID" value="JAC80606.1"/>
    <property type="molecule type" value="Transcribed_RNA"/>
</dbReference>
<organism evidence="4">
    <name type="scientific">Tetraselmis sp. GSL018</name>
    <dbReference type="NCBI Taxonomy" id="582737"/>
    <lineage>
        <taxon>Eukaryota</taxon>
        <taxon>Viridiplantae</taxon>
        <taxon>Chlorophyta</taxon>
        <taxon>core chlorophytes</taxon>
        <taxon>Chlorodendrophyceae</taxon>
        <taxon>Chlorodendrales</taxon>
        <taxon>Chlorodendraceae</taxon>
        <taxon>Tetraselmis</taxon>
    </lineage>
</organism>
<dbReference type="Pfam" id="PF13041">
    <property type="entry name" value="PPR_2"/>
    <property type="match status" value="1"/>
</dbReference>
<feature type="repeat" description="PPR" evidence="3">
    <location>
        <begin position="97"/>
        <end position="131"/>
    </location>
</feature>
<feature type="repeat" description="PPR" evidence="3">
    <location>
        <begin position="170"/>
        <end position="204"/>
    </location>
</feature>
<dbReference type="Pfam" id="PF01535">
    <property type="entry name" value="PPR"/>
    <property type="match status" value="1"/>
</dbReference>
<dbReference type="InterPro" id="IPR011990">
    <property type="entry name" value="TPR-like_helical_dom_sf"/>
</dbReference>
<reference evidence="4" key="1">
    <citation type="submission" date="2014-05" db="EMBL/GenBank/DDBJ databases">
        <title>The transcriptome of the halophilic microalga Tetraselmis sp. GSL018 isolated from the Great Salt Lake, Utah.</title>
        <authorList>
            <person name="Jinkerson R.E."/>
            <person name="D'Adamo S."/>
            <person name="Posewitz M.C."/>
        </authorList>
    </citation>
    <scope>NUCLEOTIDE SEQUENCE</scope>
    <source>
        <strain evidence="4">GSL018</strain>
    </source>
</reference>
<dbReference type="PANTHER" id="PTHR47447">
    <property type="entry name" value="OS03G0856100 PROTEIN"/>
    <property type="match status" value="1"/>
</dbReference>
<evidence type="ECO:0000313" key="4">
    <source>
        <dbReference type="EMBL" id="JAC80606.1"/>
    </source>
</evidence>
<accession>A0A061SD09</accession>
<dbReference type="InterPro" id="IPR002885">
    <property type="entry name" value="PPR_rpt"/>
</dbReference>
<dbReference type="PANTHER" id="PTHR47447:SF17">
    <property type="entry name" value="OS12G0638900 PROTEIN"/>
    <property type="match status" value="1"/>
</dbReference>
<keyword evidence="2" id="KW-0677">Repeat</keyword>
<name>A0A061SD09_9CHLO</name>
<evidence type="ECO:0000256" key="1">
    <source>
        <dbReference type="ARBA" id="ARBA00007626"/>
    </source>
</evidence>
<evidence type="ECO:0000256" key="2">
    <source>
        <dbReference type="ARBA" id="ARBA00022737"/>
    </source>
</evidence>
<proteinExistence type="inferred from homology"/>